<sequence>MTNTTKARRPGRPMGTERPPEDVPLLAAIADFRLANKAATVTDAIRHAKPDADDTVMHRLRRKFKKHEERLMAEATSRAAPKRARSSNPRSVVPSHKHDSEWASVAAALSRQNYLEPSLAEQALRAATLVSNDDRQMRGYIAAITSQTAMREAEKSLTASECAAMEKARAALLTSSFGAIVPSTVEDVVKAFTAGERSAMEKARAALSMDLTKATQTQNVLGIFGSGSGSAAEAIAYSGYNAACDLAYSGSDAFRDMYAPRSGRR</sequence>
<dbReference type="Proteomes" id="UP000319859">
    <property type="component" value="Unassembled WGS sequence"/>
</dbReference>
<name>A0A560FB52_9PROT</name>
<dbReference type="AlphaFoldDB" id="A0A560FB52"/>
<evidence type="ECO:0000313" key="2">
    <source>
        <dbReference type="EMBL" id="TWB18834.1"/>
    </source>
</evidence>
<feature type="compositionally biased region" description="Basic residues" evidence="1">
    <location>
        <begin position="1"/>
        <end position="11"/>
    </location>
</feature>
<proteinExistence type="predicted"/>
<feature type="region of interest" description="Disordered" evidence="1">
    <location>
        <begin position="69"/>
        <end position="97"/>
    </location>
</feature>
<feature type="region of interest" description="Disordered" evidence="1">
    <location>
        <begin position="1"/>
        <end position="23"/>
    </location>
</feature>
<protein>
    <submittedName>
        <fullName evidence="2">Uncharacterized protein</fullName>
    </submittedName>
</protein>
<evidence type="ECO:0000256" key="1">
    <source>
        <dbReference type="SAM" id="MobiDB-lite"/>
    </source>
</evidence>
<reference evidence="2 3" key="1">
    <citation type="submission" date="2019-06" db="EMBL/GenBank/DDBJ databases">
        <title>Genomic Encyclopedia of Type Strains, Phase IV (KMG-V): Genome sequencing to study the core and pangenomes of soil and plant-associated prokaryotes.</title>
        <authorList>
            <person name="Whitman W."/>
        </authorList>
    </citation>
    <scope>NUCLEOTIDE SEQUENCE [LARGE SCALE GENOMIC DNA]</scope>
    <source>
        <strain evidence="2 3">BR 11880</strain>
    </source>
</reference>
<dbReference type="RefSeq" id="WP_145750989.1">
    <property type="nucleotide sequence ID" value="NZ_VITN01000009.1"/>
</dbReference>
<gene>
    <name evidence="2" type="ORF">FBZ89_109220</name>
</gene>
<evidence type="ECO:0000313" key="3">
    <source>
        <dbReference type="Proteomes" id="UP000319859"/>
    </source>
</evidence>
<dbReference type="EMBL" id="VITN01000009">
    <property type="protein sequence ID" value="TWB18834.1"/>
    <property type="molecule type" value="Genomic_DNA"/>
</dbReference>
<accession>A0A560FB52</accession>
<comment type="caution">
    <text evidence="2">The sequence shown here is derived from an EMBL/GenBank/DDBJ whole genome shotgun (WGS) entry which is preliminary data.</text>
</comment>
<organism evidence="2 3">
    <name type="scientific">Nitrospirillum amazonense</name>
    <dbReference type="NCBI Taxonomy" id="28077"/>
    <lineage>
        <taxon>Bacteria</taxon>
        <taxon>Pseudomonadati</taxon>
        <taxon>Pseudomonadota</taxon>
        <taxon>Alphaproteobacteria</taxon>
        <taxon>Rhodospirillales</taxon>
        <taxon>Azospirillaceae</taxon>
        <taxon>Nitrospirillum</taxon>
    </lineage>
</organism>